<keyword evidence="2" id="KW-0812">Transmembrane</keyword>
<feature type="region of interest" description="Disordered" evidence="1">
    <location>
        <begin position="57"/>
        <end position="77"/>
    </location>
</feature>
<evidence type="ECO:0000256" key="2">
    <source>
        <dbReference type="SAM" id="Phobius"/>
    </source>
</evidence>
<sequence length="200" mass="21976">MATQHRTRGTCTHAHLSPNDPAFTIQEVYSDSQSTPSSSAHGYTTFEWSVYEAAHLSTQKSTPPAPPAPAPENVSPAEDCNSECSGCTQCDCADDENTDGDLNADIQAWSDMVQCWEIENLSTCLRYSDRLSIDSHNSFRRGSEDSFLDEEHGYDCSLESRDTARLNIFSVLQGFIAGTFIIMLVTVFLAVFTVFGFGGF</sequence>
<evidence type="ECO:0000313" key="4">
    <source>
        <dbReference type="Proteomes" id="UP000664132"/>
    </source>
</evidence>
<reference evidence="3" key="1">
    <citation type="submission" date="2021-02" db="EMBL/GenBank/DDBJ databases">
        <title>Genome sequence Cadophora malorum strain M34.</title>
        <authorList>
            <person name="Stefanovic E."/>
            <person name="Vu D."/>
            <person name="Scully C."/>
            <person name="Dijksterhuis J."/>
            <person name="Roader J."/>
            <person name="Houbraken J."/>
        </authorList>
    </citation>
    <scope>NUCLEOTIDE SEQUENCE</scope>
    <source>
        <strain evidence="3">M34</strain>
    </source>
</reference>
<keyword evidence="2" id="KW-1133">Transmembrane helix</keyword>
<evidence type="ECO:0000313" key="3">
    <source>
        <dbReference type="EMBL" id="KAG4425137.1"/>
    </source>
</evidence>
<feature type="transmembrane region" description="Helical" evidence="2">
    <location>
        <begin position="175"/>
        <end position="197"/>
    </location>
</feature>
<accession>A0A8H8BV83</accession>
<proteinExistence type="predicted"/>
<dbReference type="Proteomes" id="UP000664132">
    <property type="component" value="Unassembled WGS sequence"/>
</dbReference>
<keyword evidence="2" id="KW-0472">Membrane</keyword>
<dbReference type="EMBL" id="JAFJYH010000013">
    <property type="protein sequence ID" value="KAG4425137.1"/>
    <property type="molecule type" value="Genomic_DNA"/>
</dbReference>
<keyword evidence="4" id="KW-1185">Reference proteome</keyword>
<name>A0A8H8BV83_9HELO</name>
<comment type="caution">
    <text evidence="3">The sequence shown here is derived from an EMBL/GenBank/DDBJ whole genome shotgun (WGS) entry which is preliminary data.</text>
</comment>
<protein>
    <submittedName>
        <fullName evidence="3">Uncharacterized protein</fullName>
    </submittedName>
</protein>
<evidence type="ECO:0000256" key="1">
    <source>
        <dbReference type="SAM" id="MobiDB-lite"/>
    </source>
</evidence>
<dbReference type="AlphaFoldDB" id="A0A8H8BV83"/>
<organism evidence="3 4">
    <name type="scientific">Cadophora malorum</name>
    <dbReference type="NCBI Taxonomy" id="108018"/>
    <lineage>
        <taxon>Eukaryota</taxon>
        <taxon>Fungi</taxon>
        <taxon>Dikarya</taxon>
        <taxon>Ascomycota</taxon>
        <taxon>Pezizomycotina</taxon>
        <taxon>Leotiomycetes</taxon>
        <taxon>Helotiales</taxon>
        <taxon>Ploettnerulaceae</taxon>
        <taxon>Cadophora</taxon>
    </lineage>
</organism>
<gene>
    <name evidence="3" type="ORF">IFR04_001704</name>
</gene>